<gene>
    <name evidence="1" type="ORF">MM415B03672_0003</name>
</gene>
<protein>
    <submittedName>
        <fullName evidence="1">Uncharacterized protein</fullName>
    </submittedName>
</protein>
<dbReference type="AlphaFoldDB" id="A0A6M3LJK1"/>
<evidence type="ECO:0000313" key="1">
    <source>
        <dbReference type="EMBL" id="QJA95040.1"/>
    </source>
</evidence>
<reference evidence="1" key="1">
    <citation type="submission" date="2020-03" db="EMBL/GenBank/DDBJ databases">
        <title>The deep terrestrial virosphere.</title>
        <authorList>
            <person name="Holmfeldt K."/>
            <person name="Nilsson E."/>
            <person name="Simone D."/>
            <person name="Lopez-Fernandez M."/>
            <person name="Wu X."/>
            <person name="de Brujin I."/>
            <person name="Lundin D."/>
            <person name="Andersson A."/>
            <person name="Bertilsson S."/>
            <person name="Dopson M."/>
        </authorList>
    </citation>
    <scope>NUCLEOTIDE SEQUENCE</scope>
    <source>
        <strain evidence="1">MM415B03672</strain>
    </source>
</reference>
<dbReference type="EMBL" id="MT143281">
    <property type="protein sequence ID" value="QJA95040.1"/>
    <property type="molecule type" value="Genomic_DNA"/>
</dbReference>
<sequence>MITPDTFLGLTERLRRAKPANARHNVDPAVMWNYLLKRFDEELIAKAFLELPAGTYWWFTPQMVYGAMTNRLKMVQQRKREETVKHMEVPILKGRLKL</sequence>
<proteinExistence type="predicted"/>
<accession>A0A6M3LJK1</accession>
<organism evidence="1">
    <name type="scientific">viral metagenome</name>
    <dbReference type="NCBI Taxonomy" id="1070528"/>
    <lineage>
        <taxon>unclassified sequences</taxon>
        <taxon>metagenomes</taxon>
        <taxon>organismal metagenomes</taxon>
    </lineage>
</organism>
<name>A0A6M3LJK1_9ZZZZ</name>